<evidence type="ECO:0000256" key="2">
    <source>
        <dbReference type="SAM" id="SignalP"/>
    </source>
</evidence>
<evidence type="ECO:0000313" key="3">
    <source>
        <dbReference type="EMBL" id="TKS68953.1"/>
    </source>
</evidence>
<comment type="similarity">
    <text evidence="1">Belongs to the ependymin family.</text>
</comment>
<dbReference type="PRINTS" id="PR00317">
    <property type="entry name" value="EPENDYMIN"/>
</dbReference>
<dbReference type="PANTHER" id="PTHR10697">
    <property type="entry name" value="MAMMALIAN EPENDYMIN-RELATED PROTEIN 1"/>
    <property type="match status" value="1"/>
</dbReference>
<dbReference type="GO" id="GO:0005509">
    <property type="term" value="F:calcium ion binding"/>
    <property type="evidence" value="ECO:0007669"/>
    <property type="project" value="InterPro"/>
</dbReference>
<name>A0A4U5U453_COLLU</name>
<feature type="signal peptide" evidence="2">
    <location>
        <begin position="1"/>
        <end position="19"/>
    </location>
</feature>
<organism evidence="3 4">
    <name type="scientific">Collichthys lucidus</name>
    <name type="common">Big head croaker</name>
    <name type="synonym">Sciaena lucida</name>
    <dbReference type="NCBI Taxonomy" id="240159"/>
    <lineage>
        <taxon>Eukaryota</taxon>
        <taxon>Metazoa</taxon>
        <taxon>Chordata</taxon>
        <taxon>Craniata</taxon>
        <taxon>Vertebrata</taxon>
        <taxon>Euteleostomi</taxon>
        <taxon>Actinopterygii</taxon>
        <taxon>Neopterygii</taxon>
        <taxon>Teleostei</taxon>
        <taxon>Neoteleostei</taxon>
        <taxon>Acanthomorphata</taxon>
        <taxon>Eupercaria</taxon>
        <taxon>Sciaenidae</taxon>
        <taxon>Collichthys</taxon>
    </lineage>
</organism>
<dbReference type="Proteomes" id="UP000298787">
    <property type="component" value="Chromosome 3"/>
</dbReference>
<dbReference type="SMART" id="SM00026">
    <property type="entry name" value="EPEND"/>
    <property type="match status" value="1"/>
</dbReference>
<dbReference type="PANTHER" id="PTHR10697:SF5">
    <property type="entry name" value="EPENDYMIN-RELATED"/>
    <property type="match status" value="1"/>
</dbReference>
<dbReference type="AlphaFoldDB" id="A0A4U5U453"/>
<protein>
    <submittedName>
        <fullName evidence="3">Ependymin</fullName>
    </submittedName>
</protein>
<dbReference type="InterPro" id="IPR001299">
    <property type="entry name" value="Ependymin"/>
</dbReference>
<evidence type="ECO:0000313" key="4">
    <source>
        <dbReference type="Proteomes" id="UP000298787"/>
    </source>
</evidence>
<feature type="chain" id="PRO_5020918616" evidence="2">
    <location>
        <begin position="20"/>
        <end position="222"/>
    </location>
</feature>
<dbReference type="GO" id="GO:0007160">
    <property type="term" value="P:cell-matrix adhesion"/>
    <property type="evidence" value="ECO:0007669"/>
    <property type="project" value="InterPro"/>
</dbReference>
<reference evidence="3 4" key="1">
    <citation type="submission" date="2019-01" db="EMBL/GenBank/DDBJ databases">
        <title>Genome Assembly of Collichthys lucidus.</title>
        <authorList>
            <person name="Cai M."/>
            <person name="Xiao S."/>
        </authorList>
    </citation>
    <scope>NUCLEOTIDE SEQUENCE [LARGE SCALE GENOMIC DNA]</scope>
    <source>
        <strain evidence="3">JT15FE1705JMU</strain>
        <tissue evidence="3">Muscle</tissue>
    </source>
</reference>
<dbReference type="GO" id="GO:0005764">
    <property type="term" value="C:lysosome"/>
    <property type="evidence" value="ECO:0007669"/>
    <property type="project" value="TreeGrafter"/>
</dbReference>
<sequence length="222" mass="24508">MNFISVLSCLSMLLTAAASQDPKPCVAPPLMSGSFTVMFGNGLVTSIGTISFDAFGQKVRVRNYGTVGNETFALDQLMIFSEKVYYEIDWSKFSCEKKALDTTFTPMHVPKDAKLMGQAFLGSSSSWGMGVLVNTWHGDLPQNGKYSTVFTEVGCIPLTYTAYTPAFGWTTVSTYNWVLGNTNPMDYIPPFFCAKSKLEETETPDTMFTALESQAMKTKKEE</sequence>
<accession>A0A4U5U453</accession>
<dbReference type="OrthoDB" id="6084362at2759"/>
<gene>
    <name evidence="3" type="ORF">D9C73_003017</name>
</gene>
<proteinExistence type="inferred from homology"/>
<dbReference type="Pfam" id="PF00811">
    <property type="entry name" value="Ependymin"/>
    <property type="match status" value="1"/>
</dbReference>
<dbReference type="GO" id="GO:0005576">
    <property type="term" value="C:extracellular region"/>
    <property type="evidence" value="ECO:0007669"/>
    <property type="project" value="InterPro"/>
</dbReference>
<keyword evidence="4" id="KW-1185">Reference proteome</keyword>
<dbReference type="EMBL" id="CM014080">
    <property type="protein sequence ID" value="TKS68953.1"/>
    <property type="molecule type" value="Genomic_DNA"/>
</dbReference>
<keyword evidence="2" id="KW-0732">Signal</keyword>
<evidence type="ECO:0000256" key="1">
    <source>
        <dbReference type="ARBA" id="ARBA00010771"/>
    </source>
</evidence>